<feature type="transmembrane region" description="Helical" evidence="2">
    <location>
        <begin position="29"/>
        <end position="47"/>
    </location>
</feature>
<accession>A0A6J4U304</accession>
<reference evidence="3" key="1">
    <citation type="submission" date="2020-02" db="EMBL/GenBank/DDBJ databases">
        <authorList>
            <person name="Meier V. D."/>
        </authorList>
    </citation>
    <scope>NUCLEOTIDE SEQUENCE</scope>
    <source>
        <strain evidence="3">AVDCRST_MAG79</strain>
    </source>
</reference>
<dbReference type="SUPFAM" id="SSF103473">
    <property type="entry name" value="MFS general substrate transporter"/>
    <property type="match status" value="1"/>
</dbReference>
<dbReference type="InterPro" id="IPR036259">
    <property type="entry name" value="MFS_trans_sf"/>
</dbReference>
<feature type="transmembrane region" description="Helical" evidence="2">
    <location>
        <begin position="187"/>
        <end position="206"/>
    </location>
</feature>
<feature type="transmembrane region" description="Helical" evidence="2">
    <location>
        <begin position="59"/>
        <end position="79"/>
    </location>
</feature>
<dbReference type="SUPFAM" id="SSF53335">
    <property type="entry name" value="S-adenosyl-L-methionine-dependent methyltransferases"/>
    <property type="match status" value="1"/>
</dbReference>
<feature type="transmembrane region" description="Helical" evidence="2">
    <location>
        <begin position="161"/>
        <end position="180"/>
    </location>
</feature>
<evidence type="ECO:0000256" key="2">
    <source>
        <dbReference type="SAM" id="Phobius"/>
    </source>
</evidence>
<dbReference type="GO" id="GO:0006596">
    <property type="term" value="P:polyamine biosynthetic process"/>
    <property type="evidence" value="ECO:0007669"/>
    <property type="project" value="UniProtKB-KW"/>
</dbReference>
<dbReference type="GO" id="GO:0004766">
    <property type="term" value="F:spermidine synthase activity"/>
    <property type="evidence" value="ECO:0007669"/>
    <property type="project" value="UniProtKB-EC"/>
</dbReference>
<keyword evidence="2" id="KW-0472">Membrane</keyword>
<dbReference type="Gene3D" id="3.40.50.150">
    <property type="entry name" value="Vaccinia Virus protein VP39"/>
    <property type="match status" value="1"/>
</dbReference>
<evidence type="ECO:0000256" key="1">
    <source>
        <dbReference type="ARBA" id="ARBA00023115"/>
    </source>
</evidence>
<dbReference type="EC" id="2.5.1.16" evidence="3"/>
<dbReference type="GO" id="GO:0010487">
    <property type="term" value="F:thermospermine synthase activity"/>
    <property type="evidence" value="ECO:0007669"/>
    <property type="project" value="TreeGrafter"/>
</dbReference>
<feature type="transmembrane region" description="Helical" evidence="2">
    <location>
        <begin position="133"/>
        <end position="155"/>
    </location>
</feature>
<dbReference type="InterPro" id="IPR029063">
    <property type="entry name" value="SAM-dependent_MTases_sf"/>
</dbReference>
<dbReference type="NCBIfam" id="NF037959">
    <property type="entry name" value="MFS_SpdSyn"/>
    <property type="match status" value="1"/>
</dbReference>
<evidence type="ECO:0000313" key="3">
    <source>
        <dbReference type="EMBL" id="CAA9539080.1"/>
    </source>
</evidence>
<dbReference type="AlphaFoldDB" id="A0A6J4U304"/>
<keyword evidence="3" id="KW-0808">Transferase</keyword>
<keyword evidence="1" id="KW-0620">Polyamine biosynthesis</keyword>
<protein>
    <submittedName>
        <fullName evidence="3">Spermidine synthase</fullName>
        <ecNumber evidence="3">2.5.1.16</ecNumber>
    </submittedName>
</protein>
<organism evidence="3">
    <name type="scientific">uncultured Thermoleophilia bacterium</name>
    <dbReference type="NCBI Taxonomy" id="1497501"/>
    <lineage>
        <taxon>Bacteria</taxon>
        <taxon>Bacillati</taxon>
        <taxon>Actinomycetota</taxon>
        <taxon>Thermoleophilia</taxon>
        <taxon>environmental samples</taxon>
    </lineage>
</organism>
<feature type="transmembrane region" description="Helical" evidence="2">
    <location>
        <begin position="91"/>
        <end position="112"/>
    </location>
</feature>
<dbReference type="CDD" id="cd02440">
    <property type="entry name" value="AdoMet_MTases"/>
    <property type="match status" value="1"/>
</dbReference>
<dbReference type="EMBL" id="CADCWC010000252">
    <property type="protein sequence ID" value="CAA9539080.1"/>
    <property type="molecule type" value="Genomic_DNA"/>
</dbReference>
<gene>
    <name evidence="3" type="ORF">AVDCRST_MAG79-1683</name>
</gene>
<name>A0A6J4U304_9ACTN</name>
<dbReference type="PANTHER" id="PTHR43317">
    <property type="entry name" value="THERMOSPERMINE SYNTHASE ACAULIS5"/>
    <property type="match status" value="1"/>
</dbReference>
<dbReference type="Gene3D" id="1.20.1250.20">
    <property type="entry name" value="MFS general substrate transporter like domains"/>
    <property type="match status" value="1"/>
</dbReference>
<keyword evidence="2" id="KW-0812">Transmembrane</keyword>
<dbReference type="PANTHER" id="PTHR43317:SF1">
    <property type="entry name" value="THERMOSPERMINE SYNTHASE ACAULIS5"/>
    <property type="match status" value="1"/>
</dbReference>
<sequence>MFLAAAAILVLEIVAARLLAPYVGVTLETYTGIIGTVLAGIAFGSWYGGRLADRLDPRALLGPIVVVGGILAMAAVPIVEGLGEPLRGGGPTAVVALALVAFFAPAAVLSAVQPTVAKLQLHRLEHTGEVVGGLSALATAGALVGTFLTGFVLVARVPTRPIVLGVGLALVLGGAALWLLLGRRARVLTGTLLVLALVPASAALAVEDGCQIASAYSCVRVVEDPEREGGRTLLLDTARNSYVDLDDPTHLEFRYARAFAAAIDTLAPAGPLDALHIGGGGFTMPRYLAATRPGSRSVVLELDPAVVEIGRTRLDLETGPDLRVRVGDARQTIDDEPRDGYDVVVGDAFSGLTVPWHLTTVEMLRAIRDRLTPRGLYVLNLIDLPPLRFGRAEAATLGEVFEHVALIATPPMAQGQDGGNHVFVASDEPIDPVALEAAVRSAGGFEVVLAGATLDAWIDGERSLRDDFAPVDQLLTPYTG</sequence>
<keyword evidence="2" id="KW-1133">Transmembrane helix</keyword>
<proteinExistence type="predicted"/>